<keyword evidence="1" id="KW-0472">Membrane</keyword>
<dbReference type="InterPro" id="IPR019099">
    <property type="entry name" value="Uncharacterised_PGPGW_TM"/>
</dbReference>
<keyword evidence="3" id="KW-1185">Reference proteome</keyword>
<dbReference type="EMBL" id="JBHSKD010000011">
    <property type="protein sequence ID" value="MFC5177400.1"/>
    <property type="molecule type" value="Genomic_DNA"/>
</dbReference>
<dbReference type="Pfam" id="PF09656">
    <property type="entry name" value="PGPGW"/>
    <property type="match status" value="1"/>
</dbReference>
<keyword evidence="1" id="KW-1133">Transmembrane helix</keyword>
<reference evidence="3" key="1">
    <citation type="journal article" date="2019" name="Int. J. Syst. Evol. Microbiol.">
        <title>The Global Catalogue of Microorganisms (GCM) 10K type strain sequencing project: providing services to taxonomists for standard genome sequencing and annotation.</title>
        <authorList>
            <consortium name="The Broad Institute Genomics Platform"/>
            <consortium name="The Broad Institute Genome Sequencing Center for Infectious Disease"/>
            <person name="Wu L."/>
            <person name="Ma J."/>
        </authorList>
    </citation>
    <scope>NUCLEOTIDE SEQUENCE [LARGE SCALE GENOMIC DNA]</scope>
    <source>
        <strain evidence="3">DFY41</strain>
    </source>
</reference>
<protein>
    <submittedName>
        <fullName evidence="2">PGPGW domain-containing protein</fullName>
    </submittedName>
</protein>
<evidence type="ECO:0000313" key="2">
    <source>
        <dbReference type="EMBL" id="MFC5177400.1"/>
    </source>
</evidence>
<feature type="transmembrane region" description="Helical" evidence="1">
    <location>
        <begin position="57"/>
        <end position="74"/>
    </location>
</feature>
<gene>
    <name evidence="2" type="ORF">ACFPGP_12005</name>
</gene>
<name>A0ABW0BJD2_9ACTN</name>
<proteinExistence type="predicted"/>
<keyword evidence="1" id="KW-0812">Transmembrane</keyword>
<dbReference type="RefSeq" id="WP_378590392.1">
    <property type="nucleotide sequence ID" value="NZ_JBHSKD010000011.1"/>
</dbReference>
<feature type="transmembrane region" description="Helical" evidence="1">
    <location>
        <begin position="33"/>
        <end position="51"/>
    </location>
</feature>
<evidence type="ECO:0000313" key="3">
    <source>
        <dbReference type="Proteomes" id="UP001596087"/>
    </source>
</evidence>
<sequence length="133" mass="13514">MSVTSPAPRVHAVLDRLDAWGDRSTARAWAKRVAVTVTGPLVVLVGVAMLVLPGPGLVVMGVGMALLAVEYPWARRVVGAAGRGLARLRELVLPRGAGAGRRALGGVAVAAFGVAGFVATTAITAFLGAHTLL</sequence>
<comment type="caution">
    <text evidence="2">The sequence shown here is derived from an EMBL/GenBank/DDBJ whole genome shotgun (WGS) entry which is preliminary data.</text>
</comment>
<feature type="transmembrane region" description="Helical" evidence="1">
    <location>
        <begin position="103"/>
        <end position="127"/>
    </location>
</feature>
<organism evidence="2 3">
    <name type="scientific">Nocardioides taihuensis</name>
    <dbReference type="NCBI Taxonomy" id="1835606"/>
    <lineage>
        <taxon>Bacteria</taxon>
        <taxon>Bacillati</taxon>
        <taxon>Actinomycetota</taxon>
        <taxon>Actinomycetes</taxon>
        <taxon>Propionibacteriales</taxon>
        <taxon>Nocardioidaceae</taxon>
        <taxon>Nocardioides</taxon>
    </lineage>
</organism>
<dbReference type="Proteomes" id="UP001596087">
    <property type="component" value="Unassembled WGS sequence"/>
</dbReference>
<accession>A0ABW0BJD2</accession>
<evidence type="ECO:0000256" key="1">
    <source>
        <dbReference type="SAM" id="Phobius"/>
    </source>
</evidence>